<proteinExistence type="predicted"/>
<comment type="caution">
    <text evidence="2">The sequence shown here is derived from an EMBL/GenBank/DDBJ whole genome shotgun (WGS) entry which is preliminary data.</text>
</comment>
<evidence type="ECO:0000313" key="2">
    <source>
        <dbReference type="EMBL" id="TNN29086.1"/>
    </source>
</evidence>
<protein>
    <submittedName>
        <fullName evidence="2">Uncharacterized protein</fullName>
    </submittedName>
</protein>
<gene>
    <name evidence="2" type="ORF">EYF80_060766</name>
</gene>
<accession>A0A4Z2EJP9</accession>
<organism evidence="2 3">
    <name type="scientific">Liparis tanakae</name>
    <name type="common">Tanaka's snailfish</name>
    <dbReference type="NCBI Taxonomy" id="230148"/>
    <lineage>
        <taxon>Eukaryota</taxon>
        <taxon>Metazoa</taxon>
        <taxon>Chordata</taxon>
        <taxon>Craniata</taxon>
        <taxon>Vertebrata</taxon>
        <taxon>Euteleostomi</taxon>
        <taxon>Actinopterygii</taxon>
        <taxon>Neopterygii</taxon>
        <taxon>Teleostei</taxon>
        <taxon>Neoteleostei</taxon>
        <taxon>Acanthomorphata</taxon>
        <taxon>Eupercaria</taxon>
        <taxon>Perciformes</taxon>
        <taxon>Cottioidei</taxon>
        <taxon>Cottales</taxon>
        <taxon>Liparidae</taxon>
        <taxon>Liparis</taxon>
    </lineage>
</organism>
<dbReference type="AlphaFoldDB" id="A0A4Z2EJP9"/>
<evidence type="ECO:0000313" key="3">
    <source>
        <dbReference type="Proteomes" id="UP000314294"/>
    </source>
</evidence>
<feature type="region of interest" description="Disordered" evidence="1">
    <location>
        <begin position="1"/>
        <end position="29"/>
    </location>
</feature>
<dbReference type="Proteomes" id="UP000314294">
    <property type="component" value="Unassembled WGS sequence"/>
</dbReference>
<dbReference type="EMBL" id="SRLO01006075">
    <property type="protein sequence ID" value="TNN29086.1"/>
    <property type="molecule type" value="Genomic_DNA"/>
</dbReference>
<feature type="compositionally biased region" description="Basic residues" evidence="1">
    <location>
        <begin position="1"/>
        <end position="11"/>
    </location>
</feature>
<evidence type="ECO:0000256" key="1">
    <source>
        <dbReference type="SAM" id="MobiDB-lite"/>
    </source>
</evidence>
<keyword evidence="3" id="KW-1185">Reference proteome</keyword>
<name>A0A4Z2EJP9_9TELE</name>
<sequence>MSCTTSRRRVHITTPRRSCRPSPFASPGL</sequence>
<reference evidence="2 3" key="1">
    <citation type="submission" date="2019-03" db="EMBL/GenBank/DDBJ databases">
        <title>First draft genome of Liparis tanakae, snailfish: a comprehensive survey of snailfish specific genes.</title>
        <authorList>
            <person name="Kim W."/>
            <person name="Song I."/>
            <person name="Jeong J.-H."/>
            <person name="Kim D."/>
            <person name="Kim S."/>
            <person name="Ryu S."/>
            <person name="Song J.Y."/>
            <person name="Lee S.K."/>
        </authorList>
    </citation>
    <scope>NUCLEOTIDE SEQUENCE [LARGE SCALE GENOMIC DNA]</scope>
    <source>
        <tissue evidence="2">Muscle</tissue>
    </source>
</reference>